<dbReference type="PANTHER" id="PTHR11530:SF26">
    <property type="entry name" value="FAD DEPENDENT OXIDOREDUCTASE SUPERFAMILY (AFU_ORTHOLOGUE AFUA_5G13940)"/>
    <property type="match status" value="1"/>
</dbReference>
<name>A0A086TGR3_HAPC1</name>
<dbReference type="EMBL" id="JPKY01000003">
    <property type="protein sequence ID" value="KFH48545.1"/>
    <property type="molecule type" value="Genomic_DNA"/>
</dbReference>
<dbReference type="PIRSF" id="PIRSF000189">
    <property type="entry name" value="D-aa_oxidase"/>
    <property type="match status" value="1"/>
</dbReference>
<dbReference type="OrthoDB" id="2015447at2759"/>
<evidence type="ECO:0000259" key="6">
    <source>
        <dbReference type="Pfam" id="PF01266"/>
    </source>
</evidence>
<sequence>MKQAMSSTTTQTVAVIGAGVIGLSCALKLQSLLSQQDHPAVEVLLVSREWPTSIPGAPPTHTADYASMWAGAHVRPIPGTTPQLRREARWLKRTVAEFARQLEAEPWVGITRCQGVEFLDAPSPAYTRQTAASFEEESGIRGYRVLGRDEVPDGVELGFEYPSFCLNAPLYCANLLRRFLARGGRTLQRDLRSEWEVFSLRPQVKFVVNASGTGFGDTKCFPTRGQTVITNFTQATKTVTKHNRDGSFSFIIPRFFQGGTIMGGTKEPGNWRTDIVPATRQRMIRGGQSLAPYAVEEGAGSATTKAADGELQVIADVVGRRPTRDGGMRIQVEEEQLTGTDGELRTGHVLHAYGAGGRGYEISWGIAEEVAEIAASLLPSLLETRSKL</sequence>
<reference evidence="8" key="1">
    <citation type="journal article" date="2014" name="Genome Announc.">
        <title>Genome sequence and annotation of Acremonium chrysogenum, producer of the beta-lactam antibiotic cephalosporin C.</title>
        <authorList>
            <person name="Terfehr D."/>
            <person name="Dahlmann T.A."/>
            <person name="Specht T."/>
            <person name="Zadra I."/>
            <person name="Kuernsteiner H."/>
            <person name="Kueck U."/>
        </authorList>
    </citation>
    <scope>NUCLEOTIDE SEQUENCE [LARGE SCALE GENOMIC DNA]</scope>
    <source>
        <strain evidence="8">ATCC 11550 / CBS 779.69 / DSM 880 / IAM 14645 / JCM 23072 / IMI 49137</strain>
    </source>
</reference>
<dbReference type="PANTHER" id="PTHR11530">
    <property type="entry name" value="D-AMINO ACID OXIDASE"/>
    <property type="match status" value="1"/>
</dbReference>
<evidence type="ECO:0000256" key="1">
    <source>
        <dbReference type="ARBA" id="ARBA00001974"/>
    </source>
</evidence>
<dbReference type="PROSITE" id="PS51257">
    <property type="entry name" value="PROKAR_LIPOPROTEIN"/>
    <property type="match status" value="1"/>
</dbReference>
<comment type="cofactor">
    <cofactor evidence="1">
        <name>FAD</name>
        <dbReference type="ChEBI" id="CHEBI:57692"/>
    </cofactor>
</comment>
<dbReference type="SUPFAM" id="SSF54373">
    <property type="entry name" value="FAD-linked reductases, C-terminal domain"/>
    <property type="match status" value="1"/>
</dbReference>
<proteinExistence type="inferred from homology"/>
<evidence type="ECO:0000256" key="3">
    <source>
        <dbReference type="ARBA" id="ARBA00022630"/>
    </source>
</evidence>
<evidence type="ECO:0000313" key="8">
    <source>
        <dbReference type="Proteomes" id="UP000029964"/>
    </source>
</evidence>
<evidence type="ECO:0000256" key="4">
    <source>
        <dbReference type="ARBA" id="ARBA00022827"/>
    </source>
</evidence>
<dbReference type="GO" id="GO:0019478">
    <property type="term" value="P:D-amino acid catabolic process"/>
    <property type="evidence" value="ECO:0007669"/>
    <property type="project" value="TreeGrafter"/>
</dbReference>
<dbReference type="PROSITE" id="PS00677">
    <property type="entry name" value="DAO"/>
    <property type="match status" value="1"/>
</dbReference>
<keyword evidence="3" id="KW-0285">Flavoprotein</keyword>
<dbReference type="SUPFAM" id="SSF51971">
    <property type="entry name" value="Nucleotide-binding domain"/>
    <property type="match status" value="1"/>
</dbReference>
<dbReference type="Proteomes" id="UP000029964">
    <property type="component" value="Unassembled WGS sequence"/>
</dbReference>
<dbReference type="Gene3D" id="3.40.50.720">
    <property type="entry name" value="NAD(P)-binding Rossmann-like Domain"/>
    <property type="match status" value="1"/>
</dbReference>
<keyword evidence="8" id="KW-1185">Reference proteome</keyword>
<keyword evidence="4" id="KW-0274">FAD</keyword>
<feature type="domain" description="FAD dependent oxidoreductase" evidence="6">
    <location>
        <begin position="13"/>
        <end position="372"/>
    </location>
</feature>
<gene>
    <name evidence="7" type="ORF">ACRE_005410</name>
</gene>
<dbReference type="GO" id="GO:0005737">
    <property type="term" value="C:cytoplasm"/>
    <property type="evidence" value="ECO:0007669"/>
    <property type="project" value="TreeGrafter"/>
</dbReference>
<accession>A0A086TGR3</accession>
<evidence type="ECO:0000256" key="5">
    <source>
        <dbReference type="ARBA" id="ARBA00023002"/>
    </source>
</evidence>
<dbReference type="AlphaFoldDB" id="A0A086TGR3"/>
<comment type="similarity">
    <text evidence="2">Belongs to the DAMOX/DASOX family.</text>
</comment>
<dbReference type="HOGENOM" id="CLU_034311_2_0_1"/>
<comment type="caution">
    <text evidence="7">The sequence shown here is derived from an EMBL/GenBank/DDBJ whole genome shotgun (WGS) entry which is preliminary data.</text>
</comment>
<dbReference type="InterPro" id="IPR023209">
    <property type="entry name" value="DAO"/>
</dbReference>
<protein>
    <submittedName>
        <fullName evidence="7">D-amino-acid oxidase-like protein</fullName>
    </submittedName>
</protein>
<evidence type="ECO:0000256" key="2">
    <source>
        <dbReference type="ARBA" id="ARBA00006730"/>
    </source>
</evidence>
<organism evidence="7 8">
    <name type="scientific">Hapsidospora chrysogenum (strain ATCC 11550 / CBS 779.69 / DSM 880 / IAM 14645 / JCM 23072 / IMI 49137)</name>
    <name type="common">Acremonium chrysogenum</name>
    <dbReference type="NCBI Taxonomy" id="857340"/>
    <lineage>
        <taxon>Eukaryota</taxon>
        <taxon>Fungi</taxon>
        <taxon>Dikarya</taxon>
        <taxon>Ascomycota</taxon>
        <taxon>Pezizomycotina</taxon>
        <taxon>Sordariomycetes</taxon>
        <taxon>Hypocreomycetidae</taxon>
        <taxon>Hypocreales</taxon>
        <taxon>Bionectriaceae</taxon>
        <taxon>Hapsidospora</taxon>
    </lineage>
</organism>
<dbReference type="Gene3D" id="3.30.9.10">
    <property type="entry name" value="D-Amino Acid Oxidase, subunit A, domain 2"/>
    <property type="match status" value="1"/>
</dbReference>
<evidence type="ECO:0000313" key="7">
    <source>
        <dbReference type="EMBL" id="KFH48545.1"/>
    </source>
</evidence>
<dbReference type="Pfam" id="PF01266">
    <property type="entry name" value="DAO"/>
    <property type="match status" value="1"/>
</dbReference>
<dbReference type="GO" id="GO:0003884">
    <property type="term" value="F:D-amino-acid oxidase activity"/>
    <property type="evidence" value="ECO:0007669"/>
    <property type="project" value="InterPro"/>
</dbReference>
<dbReference type="InterPro" id="IPR006076">
    <property type="entry name" value="FAD-dep_OxRdtase"/>
</dbReference>
<dbReference type="STRING" id="857340.A0A086TGR3"/>
<dbReference type="InterPro" id="IPR006181">
    <property type="entry name" value="D-amino_acid_oxidase_CS"/>
</dbReference>
<dbReference type="GO" id="GO:0071949">
    <property type="term" value="F:FAD binding"/>
    <property type="evidence" value="ECO:0007669"/>
    <property type="project" value="InterPro"/>
</dbReference>
<keyword evidence="5" id="KW-0560">Oxidoreductase</keyword>